<dbReference type="RefSeq" id="WP_057623341.1">
    <property type="nucleotide sequence ID" value="NZ_LKHV02000001.1"/>
</dbReference>
<dbReference type="PANTHER" id="PTHR42980:SF1">
    <property type="entry name" value="2-OXOISOVALERATE DEHYDROGENASE SUBUNIT BETA, MITOCHONDRIAL"/>
    <property type="match status" value="1"/>
</dbReference>
<keyword evidence="7" id="KW-0670">Pyruvate</keyword>
<dbReference type="SUPFAM" id="SSF52922">
    <property type="entry name" value="TK C-terminal domain-like"/>
    <property type="match status" value="1"/>
</dbReference>
<reference evidence="8" key="2">
    <citation type="journal article" date="2016" name="Genome Announc.">
        <title>Draft Genome Sequences of Two Novel Amoeba-Resistant Intranuclear Bacteria, 'Candidatus Berkiella cookevillensis' and 'Candidatus Berkiella aquae'.</title>
        <authorList>
            <person name="Mehari Y.T."/>
            <person name="Arivett B.A."/>
            <person name="Farone A.L."/>
            <person name="Gunderson J.H."/>
            <person name="Farone M.B."/>
        </authorList>
    </citation>
    <scope>NUCLEOTIDE SEQUENCE</scope>
    <source>
        <strain evidence="8">CC99</strain>
    </source>
</reference>
<evidence type="ECO:0000313" key="9">
    <source>
        <dbReference type="Proteomes" id="UP000051494"/>
    </source>
</evidence>
<keyword evidence="9" id="KW-1185">Reference proteome</keyword>
<dbReference type="STRING" id="437022.CC99x_00507"/>
<dbReference type="GO" id="GO:0009083">
    <property type="term" value="P:branched-chain amino acid catabolic process"/>
    <property type="evidence" value="ECO:0007669"/>
    <property type="project" value="TreeGrafter"/>
</dbReference>
<dbReference type="Proteomes" id="UP000051494">
    <property type="component" value="Unassembled WGS sequence"/>
</dbReference>
<evidence type="ECO:0000256" key="5">
    <source>
        <dbReference type="ARBA" id="ARBA00023052"/>
    </source>
</evidence>
<dbReference type="InterPro" id="IPR009014">
    <property type="entry name" value="Transketo_C/PFOR_II"/>
</dbReference>
<dbReference type="Pfam" id="PF02780">
    <property type="entry name" value="Transketolase_C"/>
    <property type="match status" value="1"/>
</dbReference>
<dbReference type="SUPFAM" id="SSF52518">
    <property type="entry name" value="Thiamin diphosphate-binding fold (THDP-binding)"/>
    <property type="match status" value="2"/>
</dbReference>
<name>A0A0Q9YS95_9GAMM</name>
<keyword evidence="4 7" id="KW-0560">Oxidoreductase</keyword>
<dbReference type="InterPro" id="IPR029061">
    <property type="entry name" value="THDP-binding"/>
</dbReference>
<evidence type="ECO:0000313" key="8">
    <source>
        <dbReference type="EMBL" id="MCS5707492.1"/>
    </source>
</evidence>
<dbReference type="Gene3D" id="3.40.50.970">
    <property type="match status" value="2"/>
</dbReference>
<dbReference type="GO" id="GO:0003863">
    <property type="term" value="F:branched-chain 2-oxo acid dehydrogenase activity"/>
    <property type="evidence" value="ECO:0007669"/>
    <property type="project" value="UniProtKB-EC"/>
</dbReference>
<dbReference type="GO" id="GO:0007584">
    <property type="term" value="P:response to nutrient"/>
    <property type="evidence" value="ECO:0007669"/>
    <property type="project" value="TreeGrafter"/>
</dbReference>
<dbReference type="InterPro" id="IPR005475">
    <property type="entry name" value="Transketolase-like_Pyr-bd"/>
</dbReference>
<gene>
    <name evidence="7" type="primary">pdhB_1</name>
    <name evidence="8" type="ORF">CC99x_001095</name>
    <name evidence="7" type="ORF">CC99x_00507</name>
</gene>
<dbReference type="SMART" id="SM00861">
    <property type="entry name" value="Transket_pyr"/>
    <property type="match status" value="1"/>
</dbReference>
<organism evidence="7">
    <name type="scientific">Candidatus Berkiella cookevillensis</name>
    <dbReference type="NCBI Taxonomy" id="437022"/>
    <lineage>
        <taxon>Bacteria</taxon>
        <taxon>Pseudomonadati</taxon>
        <taxon>Pseudomonadota</taxon>
        <taxon>Gammaproteobacteria</taxon>
        <taxon>Candidatus Berkiellales</taxon>
        <taxon>Candidatus Berkiellaceae</taxon>
        <taxon>Candidatus Berkiella</taxon>
    </lineage>
</organism>
<dbReference type="EMBL" id="LKHV01000002">
    <property type="protein sequence ID" value="KRG19495.1"/>
    <property type="molecule type" value="Genomic_DNA"/>
</dbReference>
<comment type="function">
    <text evidence="2">E1 component of the 2-oxoglutarate dehydrogenase (OGDH) complex which catalyzes the decarboxylation of 2-oxoglutarate, the first step in the conversion of 2-oxoglutarate to succinyl-CoA and CO(2).</text>
</comment>
<reference evidence="8" key="3">
    <citation type="submission" date="2021-06" db="EMBL/GenBank/DDBJ databases">
        <title>Genomic Description and Analysis of Intracellular Bacteria, Candidatus Berkiella cookevillensis and Candidatus Berkiella aquae.</title>
        <authorList>
            <person name="Kidane D.T."/>
            <person name="Mehari Y.T."/>
            <person name="Rice F.C."/>
            <person name="Arivett B.A."/>
            <person name="Farone A.L."/>
            <person name="Berk S.G."/>
            <person name="Farone M.B."/>
        </authorList>
    </citation>
    <scope>NUCLEOTIDE SEQUENCE</scope>
    <source>
        <strain evidence="8">CC99</strain>
    </source>
</reference>
<evidence type="ECO:0000256" key="2">
    <source>
        <dbReference type="ARBA" id="ARBA00003906"/>
    </source>
</evidence>
<dbReference type="Pfam" id="PF00676">
    <property type="entry name" value="E1_dh"/>
    <property type="match status" value="1"/>
</dbReference>
<evidence type="ECO:0000259" key="6">
    <source>
        <dbReference type="SMART" id="SM00861"/>
    </source>
</evidence>
<comment type="cofactor">
    <cofactor evidence="1">
        <name>thiamine diphosphate</name>
        <dbReference type="ChEBI" id="CHEBI:58937"/>
    </cofactor>
</comment>
<dbReference type="Gene3D" id="3.40.50.920">
    <property type="match status" value="1"/>
</dbReference>
<evidence type="ECO:0000256" key="3">
    <source>
        <dbReference type="ARBA" id="ARBA00012277"/>
    </source>
</evidence>
<dbReference type="InterPro" id="IPR001017">
    <property type="entry name" value="DH_E1"/>
</dbReference>
<dbReference type="PATRIC" id="fig|1590042.3.peg.525"/>
<comment type="caution">
    <text evidence="7">The sequence shown here is derived from an EMBL/GenBank/DDBJ whole genome shotgun (WGS) entry which is preliminary data.</text>
</comment>
<dbReference type="Pfam" id="PF02779">
    <property type="entry name" value="Transket_pyr"/>
    <property type="match status" value="1"/>
</dbReference>
<dbReference type="OrthoDB" id="9780894at2"/>
<evidence type="ECO:0000313" key="7">
    <source>
        <dbReference type="EMBL" id="KRG19495.1"/>
    </source>
</evidence>
<proteinExistence type="predicted"/>
<dbReference type="EC" id="1.2.4.4" evidence="3"/>
<feature type="domain" description="Transketolase-like pyrimidine-binding" evidence="6">
    <location>
        <begin position="401"/>
        <end position="582"/>
    </location>
</feature>
<dbReference type="PANTHER" id="PTHR42980">
    <property type="entry name" value="2-OXOISOVALERATE DEHYDROGENASE SUBUNIT BETA-RELATED"/>
    <property type="match status" value="1"/>
</dbReference>
<sequence length="742" mass="83408">MDLNRAKIIDEQWIHCLKNAVYPALTSHVLPDSVGLTKDVFLDLFHSQCVSRHLDLIARTLKEGGKTFYTIGSSGHEGNAALGYIFRLDDTAFLHYRSGAFMAQRAKKLPEINYIYDQLLSLMASREDPISGGRHKVFGSFSLNVPPQTSTIASHLPKALGAALSLVLSKKLKISNSFTKLKEDGVVLCSFGDASSNHSTAQGAFNAIAWMLHQGLKLPLILICEDNGWGISVPTPSDWIEKVFSSKQSLHYIACDGRNLSDVYQAGLKAQAIARRKQEPVFLHMKTVRLMGHAGSDIEAHYRLQKEVENTEKEDPLLHSAHIIRLHDWLTEPELIDIYESVRESVRVQSQAALLRPKLSSLADIQSSIVPPKRSSRKISLTEEARKRALGKNYQWLNEDRNMAQHINLALTDLMIEYPHLMLFGEDVAKKGGVYRVTQDLQARFGQQRVFDTLLDEQTILGIALGFAQNGLIPMPEIQFLAYTHNAVDQIRGEAATLSFFSKGQYSNPMVIRIPALAYQKGFGGHFHNDNAFAFLREIPGIIVVTPSQAKDAALLLKESVRLAEEEQRVVVFLEPIALYMTKDRYQENDHLALQHYPMMDECLAYPEIGVEGNVHSDIVIMSYANGMHLSRQAAFILKAHYNLEVLLLDLRWLHPISFDKIQPWVNCKRIVLVVDESRQTGSLSEEIFTWFVENVQPLPTLSRLCAADCFIPLGDAFEKVLPSKEMIVNRILSLLQGKNYA</sequence>
<dbReference type="AlphaFoldDB" id="A0A0Q9YS95"/>
<evidence type="ECO:0000256" key="4">
    <source>
        <dbReference type="ARBA" id="ARBA00023002"/>
    </source>
</evidence>
<dbReference type="InterPro" id="IPR033248">
    <property type="entry name" value="Transketolase_C"/>
</dbReference>
<keyword evidence="5" id="KW-0786">Thiamine pyrophosphate</keyword>
<accession>A0A0Q9YS95</accession>
<reference evidence="7" key="1">
    <citation type="submission" date="2015-09" db="EMBL/GenBank/DDBJ databases">
        <title>Draft Genome Sequences of Two Novel Amoeba-resistant Intranuclear Bacteria, Candidatus Berkiella cookevillensis and Candidatus Berkiella aquae.</title>
        <authorList>
            <person name="Mehari Y.T."/>
            <person name="Arivett B.A."/>
            <person name="Farone A.L."/>
            <person name="Gunderson J.H."/>
            <person name="Farone M.B."/>
        </authorList>
    </citation>
    <scope>NUCLEOTIDE SEQUENCE [LARGE SCALE GENOMIC DNA]</scope>
    <source>
        <strain evidence="7">CC99</strain>
    </source>
</reference>
<dbReference type="EMBL" id="LKHV02000001">
    <property type="protein sequence ID" value="MCS5707492.1"/>
    <property type="molecule type" value="Genomic_DNA"/>
</dbReference>
<evidence type="ECO:0000256" key="1">
    <source>
        <dbReference type="ARBA" id="ARBA00001964"/>
    </source>
</evidence>
<protein>
    <recommendedName>
        <fullName evidence="3">3-methyl-2-oxobutanoate dehydrogenase (2-methylpropanoyl-transferring)</fullName>
        <ecNumber evidence="3">1.2.4.4</ecNumber>
    </recommendedName>
</protein>